<keyword evidence="2" id="KW-1185">Reference proteome</keyword>
<evidence type="ECO:0000256" key="1">
    <source>
        <dbReference type="SAM" id="SignalP"/>
    </source>
</evidence>
<sequence length="410" mass="46646">MLQAVVNLLWLLIVASVLIAQESATNSDDICNPETIESIIASLEYIKSGQLFELIQSYAELIETIDDVAAKNLSASANEEYKSTRILTKEIRNVFNIISNLITLMSRGYENDTDQILESLAKQLATAMNSIDKVITPFEDFKVITSFKKDIIRVFETNTVLTDSDFRKKQQILMQKMMMQAPERFFETSSQYHQWIVSAFFTELLSDEVMRFMQTEEVMVSVLKNIMVFVNVIRDLPICDSFATICNSLSNSKFFEAFCILFGESNKCHEQALSVSETAEKIQKINDGLALFRLLFLCDYTTDIEGIVRICKQRADNSKMFFEKKAKYLEKSSNSNSLKKCLFQTVGDKYFAVFASEQTVWLNSSYLEEIKQHDNRAYAIGYLINQTVTILNASKSGDAKLDAFTAEVTS</sequence>
<protein>
    <submittedName>
        <fullName evidence="3">Secreted protein</fullName>
    </submittedName>
</protein>
<proteinExistence type="predicted"/>
<keyword evidence="1" id="KW-0732">Signal</keyword>
<dbReference type="Proteomes" id="UP000046393">
    <property type="component" value="Unplaced"/>
</dbReference>
<reference evidence="3" key="1">
    <citation type="submission" date="2017-02" db="UniProtKB">
        <authorList>
            <consortium name="WormBaseParasite"/>
        </authorList>
    </citation>
    <scope>IDENTIFICATION</scope>
</reference>
<feature type="signal peptide" evidence="1">
    <location>
        <begin position="1"/>
        <end position="20"/>
    </location>
</feature>
<evidence type="ECO:0000313" key="2">
    <source>
        <dbReference type="Proteomes" id="UP000046393"/>
    </source>
</evidence>
<dbReference type="WBParaSite" id="SMUV_0000780901-mRNA-1">
    <property type="protein sequence ID" value="SMUV_0000780901-mRNA-1"/>
    <property type="gene ID" value="SMUV_0000780901"/>
</dbReference>
<name>A0A0N5ASN3_9BILA</name>
<evidence type="ECO:0000313" key="3">
    <source>
        <dbReference type="WBParaSite" id="SMUV_0000780901-mRNA-1"/>
    </source>
</evidence>
<feature type="chain" id="PRO_5005893403" evidence="1">
    <location>
        <begin position="21"/>
        <end position="410"/>
    </location>
</feature>
<dbReference type="AlphaFoldDB" id="A0A0N5ASN3"/>
<organism evidence="2 3">
    <name type="scientific">Syphacia muris</name>
    <dbReference type="NCBI Taxonomy" id="451379"/>
    <lineage>
        <taxon>Eukaryota</taxon>
        <taxon>Metazoa</taxon>
        <taxon>Ecdysozoa</taxon>
        <taxon>Nematoda</taxon>
        <taxon>Chromadorea</taxon>
        <taxon>Rhabditida</taxon>
        <taxon>Spirurina</taxon>
        <taxon>Oxyuridomorpha</taxon>
        <taxon>Oxyuroidea</taxon>
        <taxon>Oxyuridae</taxon>
        <taxon>Syphacia</taxon>
    </lineage>
</organism>
<accession>A0A0N5ASN3</accession>